<gene>
    <name evidence="1" type="ORF">ABV298_21045</name>
</gene>
<name>A0AAU8FH44_9BACT</name>
<dbReference type="InterPro" id="IPR053865">
    <property type="entry name" value="DUF6934"/>
</dbReference>
<sequence>MPRVIATVFRIAREFLTENPDALLMFQGYADGKTNAEGRNQRNALYQRVIESNWSALASFYQIQGIKENQLVEYSHRGCFDAILIAPK</sequence>
<reference evidence="1" key="1">
    <citation type="submission" date="2024-06" db="EMBL/GenBank/DDBJ databases">
        <title>Sequencing and assembly of the genome of Dyadobacter sp. strain 676, a symbiont of Cyamopsis tetragonoloba.</title>
        <authorList>
            <person name="Guro P."/>
            <person name="Sazanova A."/>
            <person name="Kuznetsova I."/>
            <person name="Belimov A."/>
            <person name="Safronova V."/>
        </authorList>
    </citation>
    <scope>NUCLEOTIDE SEQUENCE</scope>
    <source>
        <strain evidence="1">676</strain>
    </source>
</reference>
<dbReference type="Pfam" id="PF22028">
    <property type="entry name" value="DUF6934"/>
    <property type="match status" value="1"/>
</dbReference>
<protein>
    <submittedName>
        <fullName evidence="1">Uncharacterized protein</fullName>
    </submittedName>
</protein>
<dbReference type="EMBL" id="CP159289">
    <property type="protein sequence ID" value="XCH22806.1"/>
    <property type="molecule type" value="Genomic_DNA"/>
</dbReference>
<accession>A0AAU8FH44</accession>
<proteinExistence type="predicted"/>
<organism evidence="1">
    <name type="scientific">Dyadobacter sp. 676</name>
    <dbReference type="NCBI Taxonomy" id="3088362"/>
    <lineage>
        <taxon>Bacteria</taxon>
        <taxon>Pseudomonadati</taxon>
        <taxon>Bacteroidota</taxon>
        <taxon>Cytophagia</taxon>
        <taxon>Cytophagales</taxon>
        <taxon>Spirosomataceae</taxon>
        <taxon>Dyadobacter</taxon>
    </lineage>
</organism>
<evidence type="ECO:0000313" key="1">
    <source>
        <dbReference type="EMBL" id="XCH22806.1"/>
    </source>
</evidence>
<dbReference type="AlphaFoldDB" id="A0AAU8FH44"/>
<dbReference type="RefSeq" id="WP_353718133.1">
    <property type="nucleotide sequence ID" value="NZ_CP159289.1"/>
</dbReference>